<evidence type="ECO:0000256" key="5">
    <source>
        <dbReference type="ARBA" id="ARBA00022643"/>
    </source>
</evidence>
<evidence type="ECO:0000256" key="7">
    <source>
        <dbReference type="ARBA" id="ARBA00023002"/>
    </source>
</evidence>
<evidence type="ECO:0000256" key="8">
    <source>
        <dbReference type="ARBA" id="ARBA00023033"/>
    </source>
</evidence>
<keyword evidence="3" id="KW-0216">Detoxification</keyword>
<dbReference type="Gene3D" id="3.20.20.70">
    <property type="entry name" value="Aldolase class I"/>
    <property type="match status" value="1"/>
</dbReference>
<comment type="caution">
    <text evidence="12">The sequence shown here is derived from an EMBL/GenBank/DDBJ whole genome shotgun (WGS) entry which is preliminary data.</text>
</comment>
<organism evidence="12 13">
    <name type="scientific">Zhongshania marina</name>
    <dbReference type="NCBI Taxonomy" id="2304603"/>
    <lineage>
        <taxon>Bacteria</taxon>
        <taxon>Pseudomonadati</taxon>
        <taxon>Pseudomonadota</taxon>
        <taxon>Gammaproteobacteria</taxon>
        <taxon>Cellvibrionales</taxon>
        <taxon>Spongiibacteraceae</taxon>
        <taxon>Zhongshania</taxon>
    </lineage>
</organism>
<dbReference type="FunFam" id="3.20.20.70:FF:000154">
    <property type="entry name" value="Probable nitronate monooxygenase"/>
    <property type="match status" value="1"/>
</dbReference>
<name>A0A2S4HK74_9GAMM</name>
<evidence type="ECO:0000256" key="10">
    <source>
        <dbReference type="ARBA" id="ARBA00049401"/>
    </source>
</evidence>
<gene>
    <name evidence="12" type="ORF">C0068_03605</name>
</gene>
<dbReference type="CDD" id="cd04730">
    <property type="entry name" value="NPD_like"/>
    <property type="match status" value="1"/>
</dbReference>
<dbReference type="OrthoDB" id="9778912at2"/>
<keyword evidence="6" id="KW-0547">Nucleotide-binding</keyword>
<keyword evidence="5" id="KW-0288">FMN</keyword>
<evidence type="ECO:0000256" key="3">
    <source>
        <dbReference type="ARBA" id="ARBA00022575"/>
    </source>
</evidence>
<dbReference type="InterPro" id="IPR013785">
    <property type="entry name" value="Aldolase_TIM"/>
</dbReference>
<evidence type="ECO:0000313" key="12">
    <source>
        <dbReference type="EMBL" id="POP54388.1"/>
    </source>
</evidence>
<evidence type="ECO:0000256" key="1">
    <source>
        <dbReference type="ARBA" id="ARBA00001917"/>
    </source>
</evidence>
<dbReference type="PANTHER" id="PTHR42747:SF3">
    <property type="entry name" value="NITRONATE MONOOXYGENASE-RELATED"/>
    <property type="match status" value="1"/>
</dbReference>
<keyword evidence="8" id="KW-0503">Monooxygenase</keyword>
<comment type="cofactor">
    <cofactor evidence="1">
        <name>FMN</name>
        <dbReference type="ChEBI" id="CHEBI:58210"/>
    </cofactor>
</comment>
<proteinExistence type="inferred from homology"/>
<dbReference type="InterPro" id="IPR004136">
    <property type="entry name" value="NMO"/>
</dbReference>
<comment type="similarity">
    <text evidence="2">Belongs to the nitronate monooxygenase family. NMO class I subfamily.</text>
</comment>
<evidence type="ECO:0000256" key="2">
    <source>
        <dbReference type="ARBA" id="ARBA00009881"/>
    </source>
</evidence>
<sequence>MSARLCSLINTELAIVQAPMAGVQGSKLAIAVSNAGGLGSLPCAMLSDDTLLAELNTLSKQTDKPYQLNFFCHTPPQPDNTAEAAWRQLLSPYYNEFDLDITNIKSGPARKPFTSATADLIEKFKPPVISFHFGLPNASLLERIKSWGSVILASATTVEEARWLQAHGADAIIAQGLEAGGHRGMFLSSNIDEQLPLRDLLAAIKPLINIPIIAAGGISSANTIAEIMALGADGVQIGTAFLLCPEADTSAVHRRALHDKAHPTTLTNIFSGRPARGISNRLIHELGPINPHAPAFPLASTAIGPLRSHAEKQESGDFSPLWAGSDYHHCRDIPAAQLVAELACGFTSNNTP</sequence>
<evidence type="ECO:0000256" key="4">
    <source>
        <dbReference type="ARBA" id="ARBA00022630"/>
    </source>
</evidence>
<dbReference type="GO" id="GO:0051213">
    <property type="term" value="F:dioxygenase activity"/>
    <property type="evidence" value="ECO:0007669"/>
    <property type="project" value="UniProtKB-KW"/>
</dbReference>
<accession>A0A2S4HK74</accession>
<comment type="catalytic activity">
    <reaction evidence="10">
        <text>3 propionate 3-nitronate + 3 O2 + H2O = 3 3-oxopropanoate + 2 nitrate + nitrite + H2O2 + 3 H(+)</text>
        <dbReference type="Rhea" id="RHEA:57332"/>
        <dbReference type="ChEBI" id="CHEBI:15377"/>
        <dbReference type="ChEBI" id="CHEBI:15378"/>
        <dbReference type="ChEBI" id="CHEBI:15379"/>
        <dbReference type="ChEBI" id="CHEBI:16240"/>
        <dbReference type="ChEBI" id="CHEBI:16301"/>
        <dbReference type="ChEBI" id="CHEBI:17632"/>
        <dbReference type="ChEBI" id="CHEBI:33190"/>
        <dbReference type="ChEBI" id="CHEBI:136067"/>
    </reaction>
</comment>
<evidence type="ECO:0000313" key="13">
    <source>
        <dbReference type="Proteomes" id="UP000237222"/>
    </source>
</evidence>
<keyword evidence="7" id="KW-0560">Oxidoreductase</keyword>
<keyword evidence="12" id="KW-0223">Dioxygenase</keyword>
<dbReference type="AlphaFoldDB" id="A0A2S4HK74"/>
<dbReference type="Proteomes" id="UP000237222">
    <property type="component" value="Unassembled WGS sequence"/>
</dbReference>
<evidence type="ECO:0000256" key="9">
    <source>
        <dbReference type="ARBA" id="ARBA00031155"/>
    </source>
</evidence>
<dbReference type="SUPFAM" id="SSF51412">
    <property type="entry name" value="Inosine monophosphate dehydrogenase (IMPDH)"/>
    <property type="match status" value="1"/>
</dbReference>
<dbReference type="RefSeq" id="WP_103683149.1">
    <property type="nucleotide sequence ID" value="NZ_PQGG01000007.1"/>
</dbReference>
<keyword evidence="4" id="KW-0285">Flavoprotein</keyword>
<dbReference type="GO" id="GO:0018580">
    <property type="term" value="F:nitronate monooxygenase activity"/>
    <property type="evidence" value="ECO:0007669"/>
    <property type="project" value="InterPro"/>
</dbReference>
<dbReference type="EMBL" id="PQGG01000007">
    <property type="protein sequence ID" value="POP54388.1"/>
    <property type="molecule type" value="Genomic_DNA"/>
</dbReference>
<dbReference type="Pfam" id="PF03060">
    <property type="entry name" value="NMO"/>
    <property type="match status" value="1"/>
</dbReference>
<dbReference type="GO" id="GO:0000166">
    <property type="term" value="F:nucleotide binding"/>
    <property type="evidence" value="ECO:0007669"/>
    <property type="project" value="UniProtKB-KW"/>
</dbReference>
<dbReference type="GO" id="GO:0009636">
    <property type="term" value="P:response to toxic substance"/>
    <property type="evidence" value="ECO:0007669"/>
    <property type="project" value="UniProtKB-KW"/>
</dbReference>
<reference evidence="12" key="1">
    <citation type="submission" date="2018-01" db="EMBL/GenBank/DDBJ databases">
        <authorList>
            <person name="Yu X.-D."/>
        </authorList>
    </citation>
    <scope>NUCLEOTIDE SEQUENCE</scope>
    <source>
        <strain evidence="12">ZX-21</strain>
    </source>
</reference>
<evidence type="ECO:0000256" key="11">
    <source>
        <dbReference type="ARBA" id="ARBA00067136"/>
    </source>
</evidence>
<evidence type="ECO:0000256" key="6">
    <source>
        <dbReference type="ARBA" id="ARBA00022741"/>
    </source>
</evidence>
<protein>
    <recommendedName>
        <fullName evidence="11">Nitronate monooxygenase</fullName>
    </recommendedName>
    <alternativeName>
        <fullName evidence="9">Propionate 3-nitronate monooxygenase</fullName>
    </alternativeName>
</protein>
<dbReference type="PANTHER" id="PTHR42747">
    <property type="entry name" value="NITRONATE MONOOXYGENASE-RELATED"/>
    <property type="match status" value="1"/>
</dbReference>